<protein>
    <submittedName>
        <fullName evidence="2">Uncharacterized protein</fullName>
    </submittedName>
</protein>
<proteinExistence type="predicted"/>
<comment type="caution">
    <text evidence="2">The sequence shown here is derived from an EMBL/GenBank/DDBJ whole genome shotgun (WGS) entry which is preliminary data.</text>
</comment>
<reference evidence="2 3" key="1">
    <citation type="submission" date="2018-05" db="EMBL/GenBank/DDBJ databases">
        <title>Legionella qingyii sp.nov., whole genome shotgun sequence.</title>
        <authorList>
            <person name="Wu H."/>
            <person name="Zhu Q."/>
            <person name="Hu C."/>
        </authorList>
    </citation>
    <scope>NUCLEOTIDE SEQUENCE [LARGE SCALE GENOMIC DNA]</scope>
    <source>
        <strain evidence="2 3">HEB18</strain>
    </source>
</reference>
<keyword evidence="1" id="KW-0812">Transmembrane</keyword>
<keyword evidence="1" id="KW-0472">Membrane</keyword>
<keyword evidence="1" id="KW-1133">Transmembrane helix</keyword>
<dbReference type="AlphaFoldDB" id="A0A317TYB5"/>
<organism evidence="2 3">
    <name type="scientific">Legionella qingyii</name>
    <dbReference type="NCBI Taxonomy" id="2184757"/>
    <lineage>
        <taxon>Bacteria</taxon>
        <taxon>Pseudomonadati</taxon>
        <taxon>Pseudomonadota</taxon>
        <taxon>Gammaproteobacteria</taxon>
        <taxon>Legionellales</taxon>
        <taxon>Legionellaceae</taxon>
        <taxon>Legionella</taxon>
    </lineage>
</organism>
<evidence type="ECO:0000313" key="3">
    <source>
        <dbReference type="Proteomes" id="UP000247152"/>
    </source>
</evidence>
<accession>A0A317TYB5</accession>
<feature type="transmembrane region" description="Helical" evidence="1">
    <location>
        <begin position="38"/>
        <end position="57"/>
    </location>
</feature>
<evidence type="ECO:0000256" key="1">
    <source>
        <dbReference type="SAM" id="Phobius"/>
    </source>
</evidence>
<sequence length="69" mass="7594">MEQKSKFTILKKVARKTAKTVTKPLCLQSVKQGTSGKLAIVINIIIVIYSGSLRAGTWHPSQGNRQMPI</sequence>
<dbReference type="Proteomes" id="UP000247152">
    <property type="component" value="Unassembled WGS sequence"/>
</dbReference>
<name>A0A317TYB5_9GAMM</name>
<evidence type="ECO:0000313" key="2">
    <source>
        <dbReference type="EMBL" id="PWY54019.1"/>
    </source>
</evidence>
<dbReference type="EMBL" id="QHJG01000048">
    <property type="protein sequence ID" value="PWY54019.1"/>
    <property type="molecule type" value="Genomic_DNA"/>
</dbReference>
<gene>
    <name evidence="2" type="ORF">DGG96_19140</name>
</gene>